<gene>
    <name evidence="1" type="ORF">SORBI_3002G100950</name>
</gene>
<dbReference type="InParanoid" id="A0A1W0W372"/>
<evidence type="ECO:0000313" key="2">
    <source>
        <dbReference type="Proteomes" id="UP000000768"/>
    </source>
</evidence>
<name>A0A1W0W372_SORBI</name>
<dbReference type="Gramene" id="OQU88822">
    <property type="protein sequence ID" value="OQU88822"/>
    <property type="gene ID" value="SORBI_3002G100950"/>
</dbReference>
<reference evidence="2" key="2">
    <citation type="journal article" date="2018" name="Plant J.">
        <title>The Sorghum bicolor reference genome: improved assembly, gene annotations, a transcriptome atlas, and signatures of genome organization.</title>
        <authorList>
            <person name="McCormick R.F."/>
            <person name="Truong S.K."/>
            <person name="Sreedasyam A."/>
            <person name="Jenkins J."/>
            <person name="Shu S."/>
            <person name="Sims D."/>
            <person name="Kennedy M."/>
            <person name="Amirebrahimi M."/>
            <person name="Weers B.D."/>
            <person name="McKinley B."/>
            <person name="Mattison A."/>
            <person name="Morishige D.T."/>
            <person name="Grimwood J."/>
            <person name="Schmutz J."/>
            <person name="Mullet J.E."/>
        </authorList>
    </citation>
    <scope>NUCLEOTIDE SEQUENCE [LARGE SCALE GENOMIC DNA]</scope>
    <source>
        <strain evidence="2">cv. BTx623</strain>
    </source>
</reference>
<accession>A0A1W0W372</accession>
<keyword evidence="2" id="KW-1185">Reference proteome</keyword>
<protein>
    <submittedName>
        <fullName evidence="1">Uncharacterized protein</fullName>
    </submittedName>
</protein>
<reference evidence="1 2" key="1">
    <citation type="journal article" date="2009" name="Nature">
        <title>The Sorghum bicolor genome and the diversification of grasses.</title>
        <authorList>
            <person name="Paterson A.H."/>
            <person name="Bowers J.E."/>
            <person name="Bruggmann R."/>
            <person name="Dubchak I."/>
            <person name="Grimwood J."/>
            <person name="Gundlach H."/>
            <person name="Haberer G."/>
            <person name="Hellsten U."/>
            <person name="Mitros T."/>
            <person name="Poliakov A."/>
            <person name="Schmutz J."/>
            <person name="Spannagl M."/>
            <person name="Tang H."/>
            <person name="Wang X."/>
            <person name="Wicker T."/>
            <person name="Bharti A.K."/>
            <person name="Chapman J."/>
            <person name="Feltus F.A."/>
            <person name="Gowik U."/>
            <person name="Grigoriev I.V."/>
            <person name="Lyons E."/>
            <person name="Maher C.A."/>
            <person name="Martis M."/>
            <person name="Narechania A."/>
            <person name="Otillar R.P."/>
            <person name="Penning B.W."/>
            <person name="Salamov A.A."/>
            <person name="Wang Y."/>
            <person name="Zhang L."/>
            <person name="Carpita N.C."/>
            <person name="Freeling M."/>
            <person name="Gingle A.R."/>
            <person name="Hash C.T."/>
            <person name="Keller B."/>
            <person name="Klein P."/>
            <person name="Kresovich S."/>
            <person name="McCann M.C."/>
            <person name="Ming R."/>
            <person name="Peterson D.G."/>
            <person name="Mehboob-ur-Rahman"/>
            <person name="Ware D."/>
            <person name="Westhoff P."/>
            <person name="Mayer K.F."/>
            <person name="Messing J."/>
            <person name="Rokhsar D.S."/>
        </authorList>
    </citation>
    <scope>NUCLEOTIDE SEQUENCE [LARGE SCALE GENOMIC DNA]</scope>
    <source>
        <strain evidence="2">cv. BTx623</strain>
    </source>
</reference>
<sequence length="39" mass="4431">MEQEVESSTGYPSLWEAYNLLLQPLVVQPPYMVSSMPES</sequence>
<dbReference type="EMBL" id="CM000761">
    <property type="protein sequence ID" value="OQU88822.1"/>
    <property type="molecule type" value="Genomic_DNA"/>
</dbReference>
<organism evidence="1 2">
    <name type="scientific">Sorghum bicolor</name>
    <name type="common">Sorghum</name>
    <name type="synonym">Sorghum vulgare</name>
    <dbReference type="NCBI Taxonomy" id="4558"/>
    <lineage>
        <taxon>Eukaryota</taxon>
        <taxon>Viridiplantae</taxon>
        <taxon>Streptophyta</taxon>
        <taxon>Embryophyta</taxon>
        <taxon>Tracheophyta</taxon>
        <taxon>Spermatophyta</taxon>
        <taxon>Magnoliopsida</taxon>
        <taxon>Liliopsida</taxon>
        <taxon>Poales</taxon>
        <taxon>Poaceae</taxon>
        <taxon>PACMAD clade</taxon>
        <taxon>Panicoideae</taxon>
        <taxon>Andropogonodae</taxon>
        <taxon>Andropogoneae</taxon>
        <taxon>Sorghinae</taxon>
        <taxon>Sorghum</taxon>
    </lineage>
</organism>
<proteinExistence type="predicted"/>
<dbReference type="AlphaFoldDB" id="A0A1W0W372"/>
<dbReference type="Proteomes" id="UP000000768">
    <property type="component" value="Chromosome 2"/>
</dbReference>
<evidence type="ECO:0000313" key="1">
    <source>
        <dbReference type="EMBL" id="OQU88822.1"/>
    </source>
</evidence>